<dbReference type="Proteomes" id="UP001283361">
    <property type="component" value="Unassembled WGS sequence"/>
</dbReference>
<name>A0AAE0Y879_9GAST</name>
<organism evidence="2 3">
    <name type="scientific">Elysia crispata</name>
    <name type="common">lettuce slug</name>
    <dbReference type="NCBI Taxonomy" id="231223"/>
    <lineage>
        <taxon>Eukaryota</taxon>
        <taxon>Metazoa</taxon>
        <taxon>Spiralia</taxon>
        <taxon>Lophotrochozoa</taxon>
        <taxon>Mollusca</taxon>
        <taxon>Gastropoda</taxon>
        <taxon>Heterobranchia</taxon>
        <taxon>Euthyneura</taxon>
        <taxon>Panpulmonata</taxon>
        <taxon>Sacoglossa</taxon>
        <taxon>Placobranchoidea</taxon>
        <taxon>Plakobranchidae</taxon>
        <taxon>Elysia</taxon>
    </lineage>
</organism>
<dbReference type="EMBL" id="JAWDGP010006717">
    <property type="protein sequence ID" value="KAK3736354.1"/>
    <property type="molecule type" value="Genomic_DNA"/>
</dbReference>
<proteinExistence type="predicted"/>
<feature type="region of interest" description="Disordered" evidence="1">
    <location>
        <begin position="122"/>
        <end position="142"/>
    </location>
</feature>
<evidence type="ECO:0000313" key="2">
    <source>
        <dbReference type="EMBL" id="KAK3736354.1"/>
    </source>
</evidence>
<accession>A0AAE0Y879</accession>
<dbReference type="AlphaFoldDB" id="A0AAE0Y879"/>
<protein>
    <submittedName>
        <fullName evidence="2">Uncharacterized protein</fullName>
    </submittedName>
</protein>
<evidence type="ECO:0000313" key="3">
    <source>
        <dbReference type="Proteomes" id="UP001283361"/>
    </source>
</evidence>
<comment type="caution">
    <text evidence="2">The sequence shown here is derived from an EMBL/GenBank/DDBJ whole genome shotgun (WGS) entry which is preliminary data.</text>
</comment>
<keyword evidence="3" id="KW-1185">Reference proteome</keyword>
<sequence>MYLSLGHLVWSGGFPLSSRCEHGVSWCTGHAPGFEMNEGCRQSNVNGNQRCFVSRVPLRYLQLPCLVFRGLDAQNMTECMINMTGRGACRARRENTISYDGSSLCSWKIGDRIPRVISLHLPGGENRNPSGQSSAVEEDLSV</sequence>
<reference evidence="2" key="1">
    <citation type="journal article" date="2023" name="G3 (Bethesda)">
        <title>A reference genome for the long-term kleptoplast-retaining sea slug Elysia crispata morphotype clarki.</title>
        <authorList>
            <person name="Eastman K.E."/>
            <person name="Pendleton A.L."/>
            <person name="Shaikh M.A."/>
            <person name="Suttiyut T."/>
            <person name="Ogas R."/>
            <person name="Tomko P."/>
            <person name="Gavelis G."/>
            <person name="Widhalm J.R."/>
            <person name="Wisecaver J.H."/>
        </authorList>
    </citation>
    <scope>NUCLEOTIDE SEQUENCE</scope>
    <source>
        <strain evidence="2">ECLA1</strain>
    </source>
</reference>
<gene>
    <name evidence="2" type="ORF">RRG08_009722</name>
</gene>
<evidence type="ECO:0000256" key="1">
    <source>
        <dbReference type="SAM" id="MobiDB-lite"/>
    </source>
</evidence>